<dbReference type="InterPro" id="IPR001834">
    <property type="entry name" value="CBR-like"/>
</dbReference>
<dbReference type="GO" id="GO:0090524">
    <property type="term" value="F:cytochrome-b5 reductase activity, acting on NADH"/>
    <property type="evidence" value="ECO:0007669"/>
    <property type="project" value="UniProtKB-EC"/>
</dbReference>
<evidence type="ECO:0000256" key="6">
    <source>
        <dbReference type="ARBA" id="ARBA00022723"/>
    </source>
</evidence>
<feature type="binding site" evidence="14">
    <location>
        <position position="300"/>
    </location>
    <ligand>
        <name>FAD</name>
        <dbReference type="ChEBI" id="CHEBI:57692"/>
    </ligand>
</feature>
<feature type="domain" description="FAD-binding FR-type" evidence="19">
    <location>
        <begin position="222"/>
        <end position="334"/>
    </location>
</feature>
<name>A0A7R9A4J3_9CRUS</name>
<keyword evidence="4 15" id="KW-0349">Heme</keyword>
<evidence type="ECO:0000256" key="16">
    <source>
        <dbReference type="SAM" id="MobiDB-lite"/>
    </source>
</evidence>
<dbReference type="InterPro" id="IPR008333">
    <property type="entry name" value="Cbr1-like_FAD-bd_dom"/>
</dbReference>
<evidence type="ECO:0000313" key="21">
    <source>
        <dbReference type="Proteomes" id="UP000677054"/>
    </source>
</evidence>
<dbReference type="PROSITE" id="PS51384">
    <property type="entry name" value="FAD_FR"/>
    <property type="match status" value="1"/>
</dbReference>
<proteinExistence type="inferred from homology"/>
<evidence type="ECO:0000256" key="12">
    <source>
        <dbReference type="ARBA" id="ARBA00031842"/>
    </source>
</evidence>
<dbReference type="InterPro" id="IPR017927">
    <property type="entry name" value="FAD-bd_FR_type"/>
</dbReference>
<feature type="region of interest" description="Disordered" evidence="16">
    <location>
        <begin position="64"/>
        <end position="95"/>
    </location>
</feature>
<dbReference type="InterPro" id="IPR001199">
    <property type="entry name" value="Cyt_B5-like_heme/steroid-bd"/>
</dbReference>
<evidence type="ECO:0000256" key="7">
    <source>
        <dbReference type="ARBA" id="ARBA00022827"/>
    </source>
</evidence>
<dbReference type="Pfam" id="PF00175">
    <property type="entry name" value="NAD_binding_1"/>
    <property type="match status" value="1"/>
</dbReference>
<comment type="cofactor">
    <cofactor evidence="1 14">
        <name>FAD</name>
        <dbReference type="ChEBI" id="CHEBI:57692"/>
    </cofactor>
</comment>
<evidence type="ECO:0000256" key="3">
    <source>
        <dbReference type="ARBA" id="ARBA00022339"/>
    </source>
</evidence>
<dbReference type="GO" id="GO:0046872">
    <property type="term" value="F:metal ion binding"/>
    <property type="evidence" value="ECO:0007669"/>
    <property type="project" value="UniProtKB-UniRule"/>
</dbReference>
<dbReference type="PRINTS" id="PR00406">
    <property type="entry name" value="CYTB5RDTASE"/>
</dbReference>
<evidence type="ECO:0000256" key="2">
    <source>
        <dbReference type="ARBA" id="ARBA00012011"/>
    </source>
</evidence>
<dbReference type="Gene3D" id="2.60.40.790">
    <property type="match status" value="1"/>
</dbReference>
<dbReference type="EC" id="1.6.2.2" evidence="2"/>
<dbReference type="PROSITE" id="PS00191">
    <property type="entry name" value="CYTOCHROME_B5_1"/>
    <property type="match status" value="1"/>
</dbReference>
<evidence type="ECO:0000256" key="10">
    <source>
        <dbReference type="ARBA" id="ARBA00023027"/>
    </source>
</evidence>
<dbReference type="Gene3D" id="3.40.50.80">
    <property type="entry name" value="Nucleotide-binding domain of ferredoxin-NADP reductase (FNR) module"/>
    <property type="match status" value="1"/>
</dbReference>
<dbReference type="PROSITE" id="PS51203">
    <property type="entry name" value="CS"/>
    <property type="match status" value="1"/>
</dbReference>
<dbReference type="FunFam" id="3.40.50.80:FF:000021">
    <property type="entry name" value="Cytochrome b5 reductase 4"/>
    <property type="match status" value="1"/>
</dbReference>
<dbReference type="PROSITE" id="PS50255">
    <property type="entry name" value="CYTOCHROME_B5_2"/>
    <property type="match status" value="1"/>
</dbReference>
<dbReference type="Proteomes" id="UP000677054">
    <property type="component" value="Unassembled WGS sequence"/>
</dbReference>
<evidence type="ECO:0000259" key="19">
    <source>
        <dbReference type="PROSITE" id="PS51384"/>
    </source>
</evidence>
<dbReference type="PRINTS" id="PR00363">
    <property type="entry name" value="CYTOCHROMEB5"/>
</dbReference>
<dbReference type="EMBL" id="LR899873">
    <property type="protein sequence ID" value="CAD7243034.1"/>
    <property type="molecule type" value="Genomic_DNA"/>
</dbReference>
<dbReference type="PANTHER" id="PTHR19370:SF185">
    <property type="entry name" value="NADH-CYTOCHROME B5 REDUCTASE"/>
    <property type="match status" value="1"/>
</dbReference>
<dbReference type="Pfam" id="PF00970">
    <property type="entry name" value="FAD_binding_6"/>
    <property type="match status" value="1"/>
</dbReference>
<organism evidence="20">
    <name type="scientific">Darwinula stevensoni</name>
    <dbReference type="NCBI Taxonomy" id="69355"/>
    <lineage>
        <taxon>Eukaryota</taxon>
        <taxon>Metazoa</taxon>
        <taxon>Ecdysozoa</taxon>
        <taxon>Arthropoda</taxon>
        <taxon>Crustacea</taxon>
        <taxon>Oligostraca</taxon>
        <taxon>Ostracoda</taxon>
        <taxon>Podocopa</taxon>
        <taxon>Podocopida</taxon>
        <taxon>Darwinulocopina</taxon>
        <taxon>Darwinuloidea</taxon>
        <taxon>Darwinulidae</taxon>
        <taxon>Darwinula</taxon>
    </lineage>
</organism>
<dbReference type="Gene3D" id="2.40.30.10">
    <property type="entry name" value="Translation factors"/>
    <property type="match status" value="1"/>
</dbReference>
<dbReference type="EMBL" id="CAJPEV010000356">
    <property type="protein sequence ID" value="CAG0884392.1"/>
    <property type="molecule type" value="Genomic_DNA"/>
</dbReference>
<dbReference type="InterPro" id="IPR018506">
    <property type="entry name" value="Cyt_B5_heme-BS"/>
</dbReference>
<feature type="binding site" evidence="14">
    <location>
        <position position="275"/>
    </location>
    <ligand>
        <name>FAD</name>
        <dbReference type="ChEBI" id="CHEBI:57692"/>
    </ligand>
</feature>
<dbReference type="SMART" id="SM01117">
    <property type="entry name" value="Cyt-b5"/>
    <property type="match status" value="1"/>
</dbReference>
<feature type="binding site" evidence="14">
    <location>
        <position position="302"/>
    </location>
    <ligand>
        <name>FAD</name>
        <dbReference type="ChEBI" id="CHEBI:57692"/>
    </ligand>
</feature>
<comment type="catalytic activity">
    <reaction evidence="13">
        <text>2 Fe(III)-[cytochrome b5] + NADH = 2 Fe(II)-[cytochrome b5] + NAD(+) + H(+)</text>
        <dbReference type="Rhea" id="RHEA:46680"/>
        <dbReference type="Rhea" id="RHEA-COMP:10438"/>
        <dbReference type="Rhea" id="RHEA-COMP:10439"/>
        <dbReference type="ChEBI" id="CHEBI:15378"/>
        <dbReference type="ChEBI" id="CHEBI:29033"/>
        <dbReference type="ChEBI" id="CHEBI:29034"/>
        <dbReference type="ChEBI" id="CHEBI:57540"/>
        <dbReference type="ChEBI" id="CHEBI:57945"/>
        <dbReference type="EC" id="1.6.2.2"/>
    </reaction>
</comment>
<evidence type="ECO:0000256" key="5">
    <source>
        <dbReference type="ARBA" id="ARBA00022630"/>
    </source>
</evidence>
<dbReference type="AlphaFoldDB" id="A0A7R9A4J3"/>
<sequence>GRVYNVSRYLEYHPGGEEELMKGAGKDATDLFNQVHRWVNFESLLQKCLIGKLQDTKPISLQKQRQSLDVLSSHGPPSPSSPSRKGEEVEEENEKVSIRWDWHETPSTLEMSFYTKTKKRVREEDVLVDLAPGNDTLSCTITLLPDHLYTLSVTLAHPVQSRVMVRSFSNADKVCLYESFLGTCYSRRVSLYLKKVTQGLWKNLGEGSDGDGELRALKDAPVVYREWEVTRKEEVTHNTRLLQLQAPPTCLHLRPPLGYHVHIRLHISEGVDVVRSYTPVASGLEDLEEKSVDGGHIYLLVKIYQEGALTPQLDALQVGQKVEVSNPEGGGNPFDESKLERCQRLVLLAAGTGFTPMVRLLLRAIRHPEKQVLLVLFNRTKEDIIWMEELDSLSQVHPNFQVEHILSESSGVSWAGHRGRISRSLLDQLLPIVEEDQHLFICVCGPQPFCQLAHQCLDELQYSSEQIHMFQG</sequence>
<dbReference type="InterPro" id="IPR007052">
    <property type="entry name" value="CS_dom"/>
</dbReference>
<dbReference type="InterPro" id="IPR008978">
    <property type="entry name" value="HSP20-like_chaperone"/>
</dbReference>
<feature type="non-terminal residue" evidence="20">
    <location>
        <position position="1"/>
    </location>
</feature>
<dbReference type="GO" id="GO:0071949">
    <property type="term" value="F:FAD binding"/>
    <property type="evidence" value="ECO:0007669"/>
    <property type="project" value="TreeGrafter"/>
</dbReference>
<keyword evidence="7 14" id="KW-0274">FAD</keyword>
<dbReference type="Gene3D" id="3.10.120.10">
    <property type="entry name" value="Cytochrome b5-like heme/steroid binding domain"/>
    <property type="match status" value="1"/>
</dbReference>
<feature type="binding site" evidence="14">
    <location>
        <position position="277"/>
    </location>
    <ligand>
        <name>FAD</name>
        <dbReference type="ChEBI" id="CHEBI:57692"/>
    </ligand>
</feature>
<dbReference type="SUPFAM" id="SSF49764">
    <property type="entry name" value="HSP20-like chaperones"/>
    <property type="match status" value="1"/>
</dbReference>
<evidence type="ECO:0000256" key="8">
    <source>
        <dbReference type="ARBA" id="ARBA00023002"/>
    </source>
</evidence>
<keyword evidence="6 15" id="KW-0479">Metal-binding</keyword>
<keyword evidence="5 14" id="KW-0285">Flavoprotein</keyword>
<keyword evidence="9 15" id="KW-0408">Iron</keyword>
<dbReference type="OrthoDB" id="260519at2759"/>
<dbReference type="CDD" id="cd06183">
    <property type="entry name" value="cyt_b5_reduct_like"/>
    <property type="match status" value="1"/>
</dbReference>
<evidence type="ECO:0000259" key="17">
    <source>
        <dbReference type="PROSITE" id="PS50255"/>
    </source>
</evidence>
<dbReference type="SUPFAM" id="SSF63380">
    <property type="entry name" value="Riboflavin synthase domain-like"/>
    <property type="match status" value="1"/>
</dbReference>
<feature type="binding site" evidence="14">
    <location>
        <position position="355"/>
    </location>
    <ligand>
        <name>FAD</name>
        <dbReference type="ChEBI" id="CHEBI:57692"/>
    </ligand>
</feature>
<keyword evidence="10" id="KW-0520">NAD</keyword>
<keyword evidence="8" id="KW-0560">Oxidoreductase</keyword>
<evidence type="ECO:0000256" key="13">
    <source>
        <dbReference type="ARBA" id="ARBA00047682"/>
    </source>
</evidence>
<dbReference type="InterPro" id="IPR039261">
    <property type="entry name" value="FNR_nucleotide-bd"/>
</dbReference>
<dbReference type="InterPro" id="IPR036400">
    <property type="entry name" value="Cyt_B5-like_heme/steroid_sf"/>
</dbReference>
<protein>
    <recommendedName>
        <fullName evidence="3">Cytochrome b5 reductase 4</fullName>
        <ecNumber evidence="2">1.6.2.2</ecNumber>
    </recommendedName>
    <alternativeName>
        <fullName evidence="12">Flavohemoprotein b5/b5R</fullName>
    </alternativeName>
    <alternativeName>
        <fullName evidence="11">cb5/cb5R</fullName>
    </alternativeName>
</protein>
<evidence type="ECO:0000256" key="15">
    <source>
        <dbReference type="RuleBase" id="RU362121"/>
    </source>
</evidence>
<evidence type="ECO:0000259" key="18">
    <source>
        <dbReference type="PROSITE" id="PS51203"/>
    </source>
</evidence>
<dbReference type="GO" id="GO:0020037">
    <property type="term" value="F:heme binding"/>
    <property type="evidence" value="ECO:0007669"/>
    <property type="project" value="UniProtKB-UniRule"/>
</dbReference>
<keyword evidence="21" id="KW-1185">Reference proteome</keyword>
<evidence type="ECO:0000256" key="11">
    <source>
        <dbReference type="ARBA" id="ARBA00030883"/>
    </source>
</evidence>
<evidence type="ECO:0000256" key="9">
    <source>
        <dbReference type="ARBA" id="ARBA00023004"/>
    </source>
</evidence>
<evidence type="ECO:0000313" key="20">
    <source>
        <dbReference type="EMBL" id="CAD7243034.1"/>
    </source>
</evidence>
<evidence type="ECO:0000256" key="4">
    <source>
        <dbReference type="ARBA" id="ARBA00022617"/>
    </source>
</evidence>
<accession>A0A7R9A4J3</accession>
<comment type="similarity">
    <text evidence="15">Belongs to the cytochrome b5 family.</text>
</comment>
<dbReference type="GO" id="GO:0005739">
    <property type="term" value="C:mitochondrion"/>
    <property type="evidence" value="ECO:0007669"/>
    <property type="project" value="TreeGrafter"/>
</dbReference>
<dbReference type="InterPro" id="IPR001433">
    <property type="entry name" value="OxRdtase_FAD/NAD-bd"/>
</dbReference>
<evidence type="ECO:0000256" key="14">
    <source>
        <dbReference type="PIRSR" id="PIRSR601834-1"/>
    </source>
</evidence>
<feature type="domain" description="CS" evidence="18">
    <location>
        <begin position="95"/>
        <end position="205"/>
    </location>
</feature>
<dbReference type="SUPFAM" id="SSF52343">
    <property type="entry name" value="Ferredoxin reductase-like, C-terminal NADP-linked domain"/>
    <property type="match status" value="1"/>
</dbReference>
<dbReference type="InterPro" id="IPR017938">
    <property type="entry name" value="Riboflavin_synthase-like_b-brl"/>
</dbReference>
<evidence type="ECO:0000256" key="1">
    <source>
        <dbReference type="ARBA" id="ARBA00001974"/>
    </source>
</evidence>
<feature type="domain" description="Cytochrome b5 heme-binding" evidence="17">
    <location>
        <begin position="1"/>
        <end position="54"/>
    </location>
</feature>
<dbReference type="Pfam" id="PF00173">
    <property type="entry name" value="Cyt-b5"/>
    <property type="match status" value="1"/>
</dbReference>
<dbReference type="SUPFAM" id="SSF55856">
    <property type="entry name" value="Cytochrome b5-like heme/steroid binding domain"/>
    <property type="match status" value="1"/>
</dbReference>
<reference evidence="20" key="1">
    <citation type="submission" date="2020-11" db="EMBL/GenBank/DDBJ databases">
        <authorList>
            <person name="Tran Van P."/>
        </authorList>
    </citation>
    <scope>NUCLEOTIDE SEQUENCE</scope>
</reference>
<gene>
    <name evidence="20" type="ORF">DSTB1V02_LOCUS2972</name>
</gene>
<dbReference type="PANTHER" id="PTHR19370">
    <property type="entry name" value="NADH-CYTOCHROME B5 REDUCTASE"/>
    <property type="match status" value="1"/>
</dbReference>